<dbReference type="Pfam" id="PF13342">
    <property type="entry name" value="Toprim_Crpt"/>
    <property type="match status" value="1"/>
</dbReference>
<dbReference type="InterPro" id="IPR025589">
    <property type="entry name" value="Toprim_C_rpt"/>
</dbReference>
<dbReference type="AlphaFoldDB" id="A0AAT9LDJ6"/>
<dbReference type="KEGG" id="fcz:IMF26_01345"/>
<name>A0AAT9LDJ6_9FIRM</name>
<proteinExistence type="predicted"/>
<evidence type="ECO:0000313" key="1">
    <source>
        <dbReference type="EMBL" id="QUL98759.1"/>
    </source>
</evidence>
<accession>A0AAT9LDJ6</accession>
<organism evidence="1">
    <name type="scientific">Candidatus Fermentithermobacillus carboniphilus</name>
    <dbReference type="NCBI Taxonomy" id="3085328"/>
    <lineage>
        <taxon>Bacteria</taxon>
        <taxon>Bacillati</taxon>
        <taxon>Bacillota</taxon>
        <taxon>Candidatus Fermentithermobacillia</taxon>
        <taxon>Candidatus Fermentithermobacillales</taxon>
        <taxon>Candidatus Fermentithermobacillaceae</taxon>
        <taxon>Candidatus Fermentithermobacillus</taxon>
    </lineage>
</organism>
<sequence>MRCPLCKSELEEHPRSFTCPQCGFVLWREIAGKRLTTAEMEELVTNGRTPVLHGFRNKQGKEFMASLVVSADDKKVILEFPKREGNGSKRKRNVPDVLVQKVRVETYKSGTVRLTLEGPVQFSGSVSFGVVPARFAECHGLIAAAKLIKHYLQDLSHVHLQISANNRTFVEYVLKEKIPAHLEDRSLMEHLWQVLGEYGTWQIACEPRKSVVLKGGTSPVGFPRGLFPWLDPEVVETDEKIIVKLPDCPAIRAQFKASIQKAVEEPGGSFALPKAAKHALGAWIKAVRDAGKTGKEVVIQQP</sequence>
<reference evidence="1" key="2">
    <citation type="journal article" date="2023" name="Biology">
        <title>Prokaryotic Life Associated with Coal-Fire Gas Vents Revealed by Metagenomics.</title>
        <authorList>
            <person name="Kadnikov V.V."/>
            <person name="Mardanov A.V."/>
            <person name="Beletsky A.V."/>
            <person name="Karnachuk O.V."/>
            <person name="Ravin N.V."/>
        </authorList>
    </citation>
    <scope>NUCLEOTIDE SEQUENCE</scope>
    <source>
        <strain evidence="1">Bu02</strain>
    </source>
</reference>
<reference evidence="1" key="1">
    <citation type="submission" date="2020-10" db="EMBL/GenBank/DDBJ databases">
        <authorList>
            <person name="Kadnikov V."/>
            <person name="Beletsky A.V."/>
            <person name="Mardanov A.V."/>
            <person name="Karnachuk O.V."/>
            <person name="Ravin N.V."/>
        </authorList>
    </citation>
    <scope>NUCLEOTIDE SEQUENCE</scope>
    <source>
        <strain evidence="1">Bu02</strain>
    </source>
</reference>
<dbReference type="EMBL" id="CP062796">
    <property type="protein sequence ID" value="QUL98759.1"/>
    <property type="molecule type" value="Genomic_DNA"/>
</dbReference>
<protein>
    <submittedName>
        <fullName evidence="1">Topoisomerase C-terminal repeat-containing protein</fullName>
    </submittedName>
</protein>
<gene>
    <name evidence="1" type="ORF">IMF26_01345</name>
</gene>